<comment type="subunit">
    <text evidence="12">Interacts (via C-terminus) with MKLN1.</text>
</comment>
<comment type="subcellular location">
    <subcellularLocation>
        <location evidence="1">Cell membrane</location>
        <topology evidence="1">Multi-pass membrane protein</topology>
    </subcellularLocation>
</comment>
<keyword evidence="8" id="KW-0675">Receptor</keyword>
<name>A0A7F8RVI6_LEPWE</name>
<dbReference type="PANTHER" id="PTHR11866">
    <property type="entry name" value="G-PROTEIN COUPLED RECEPTOR FAMILY 1 MEMBER"/>
    <property type="match status" value="1"/>
</dbReference>
<dbReference type="RefSeq" id="XP_030897300.1">
    <property type="nucleotide sequence ID" value="XM_031041440.1"/>
</dbReference>
<dbReference type="Proteomes" id="UP000245341">
    <property type="component" value="Unplaced"/>
</dbReference>
<dbReference type="PANTHER" id="PTHR11866:SF10">
    <property type="entry name" value="PROSTAGLANDIN E2 RECEPTOR EP3 SUBTYPE"/>
    <property type="match status" value="1"/>
</dbReference>
<evidence type="ECO:0000256" key="13">
    <source>
        <dbReference type="SAM" id="Phobius"/>
    </source>
</evidence>
<keyword evidence="10" id="KW-0807">Transducer</keyword>
<keyword evidence="9" id="KW-0325">Glycoprotein</keyword>
<sequence length="174" mass="20577">MLKMIFNQTSVEHCKTHTEKLKECNFFLIAVRLASLNQILDPWVYLLLRKILLRKFCQIRHHTNNYASSSTSLPHQCSSTLMWSDQLERRNFLEIKNRPCCQDHITGSSSTSFLLRKENITEKSHLLTHSLSFSPLCSPPKVIPSRSWYVLFPCMFLYFYYIYMHPLNLYPLVL</sequence>
<dbReference type="GO" id="GO:0007204">
    <property type="term" value="P:positive regulation of cytosolic calcium ion concentration"/>
    <property type="evidence" value="ECO:0007669"/>
    <property type="project" value="TreeGrafter"/>
</dbReference>
<evidence type="ECO:0000313" key="14">
    <source>
        <dbReference type="Proteomes" id="UP000245341"/>
    </source>
</evidence>
<dbReference type="GO" id="GO:0007200">
    <property type="term" value="P:phospholipase C-activating G protein-coupled receptor signaling pathway"/>
    <property type="evidence" value="ECO:0007669"/>
    <property type="project" value="TreeGrafter"/>
</dbReference>
<dbReference type="OrthoDB" id="5959154at2759"/>
<evidence type="ECO:0000256" key="11">
    <source>
        <dbReference type="ARBA" id="ARBA00031591"/>
    </source>
</evidence>
<evidence type="ECO:0000256" key="4">
    <source>
        <dbReference type="ARBA" id="ARBA00022692"/>
    </source>
</evidence>
<protein>
    <recommendedName>
        <fullName evidence="2">Prostaglandin E2 receptor EP3 subtype</fullName>
    </recommendedName>
    <alternativeName>
        <fullName evidence="11">Prostanoid EP3 receptor</fullName>
    </alternativeName>
</protein>
<evidence type="ECO:0000256" key="10">
    <source>
        <dbReference type="ARBA" id="ARBA00023224"/>
    </source>
</evidence>
<dbReference type="KEGG" id="lww:102730810"/>
<organism evidence="14 15">
    <name type="scientific">Leptonychotes weddellii</name>
    <name type="common">Weddell seal</name>
    <name type="synonym">Otaria weddellii</name>
    <dbReference type="NCBI Taxonomy" id="9713"/>
    <lineage>
        <taxon>Eukaryota</taxon>
        <taxon>Metazoa</taxon>
        <taxon>Chordata</taxon>
        <taxon>Craniata</taxon>
        <taxon>Vertebrata</taxon>
        <taxon>Euteleostomi</taxon>
        <taxon>Mammalia</taxon>
        <taxon>Eutheria</taxon>
        <taxon>Laurasiatheria</taxon>
        <taxon>Carnivora</taxon>
        <taxon>Caniformia</taxon>
        <taxon>Pinnipedia</taxon>
        <taxon>Phocidae</taxon>
        <taxon>Monachinae</taxon>
        <taxon>Lobodontini</taxon>
        <taxon>Leptonychotes</taxon>
    </lineage>
</organism>
<dbReference type="GO" id="GO:0005886">
    <property type="term" value="C:plasma membrane"/>
    <property type="evidence" value="ECO:0007669"/>
    <property type="project" value="UniProtKB-SubCell"/>
</dbReference>
<keyword evidence="3" id="KW-1003">Cell membrane</keyword>
<keyword evidence="7 13" id="KW-0472">Membrane</keyword>
<evidence type="ECO:0000256" key="5">
    <source>
        <dbReference type="ARBA" id="ARBA00022989"/>
    </source>
</evidence>
<dbReference type="GO" id="GO:0014827">
    <property type="term" value="P:intestine smooth muscle contraction"/>
    <property type="evidence" value="ECO:0007669"/>
    <property type="project" value="TreeGrafter"/>
</dbReference>
<evidence type="ECO:0000313" key="15">
    <source>
        <dbReference type="RefSeq" id="XP_030897300.1"/>
    </source>
</evidence>
<dbReference type="GO" id="GO:0060455">
    <property type="term" value="P:negative regulation of gastric acid secretion"/>
    <property type="evidence" value="ECO:0007669"/>
    <property type="project" value="TreeGrafter"/>
</dbReference>
<dbReference type="AlphaFoldDB" id="A0A7F8RVI6"/>
<keyword evidence="4 13" id="KW-0812">Transmembrane</keyword>
<evidence type="ECO:0000256" key="12">
    <source>
        <dbReference type="ARBA" id="ARBA00046395"/>
    </source>
</evidence>
<evidence type="ECO:0000256" key="1">
    <source>
        <dbReference type="ARBA" id="ARBA00004651"/>
    </source>
</evidence>
<proteinExistence type="predicted"/>
<keyword evidence="5 13" id="KW-1133">Transmembrane helix</keyword>
<dbReference type="GeneID" id="102730810"/>
<evidence type="ECO:0000256" key="3">
    <source>
        <dbReference type="ARBA" id="ARBA00022475"/>
    </source>
</evidence>
<feature type="transmembrane region" description="Helical" evidence="13">
    <location>
        <begin position="148"/>
        <end position="164"/>
    </location>
</feature>
<evidence type="ECO:0000256" key="2">
    <source>
        <dbReference type="ARBA" id="ARBA00015397"/>
    </source>
</evidence>
<evidence type="ECO:0000256" key="7">
    <source>
        <dbReference type="ARBA" id="ARBA00023136"/>
    </source>
</evidence>
<evidence type="ECO:0000256" key="8">
    <source>
        <dbReference type="ARBA" id="ARBA00023170"/>
    </source>
</evidence>
<keyword evidence="6" id="KW-0297">G-protein coupled receptor</keyword>
<evidence type="ECO:0000256" key="9">
    <source>
        <dbReference type="ARBA" id="ARBA00023180"/>
    </source>
</evidence>
<gene>
    <name evidence="15" type="primary">LOC102730810</name>
</gene>
<dbReference type="GO" id="GO:0006954">
    <property type="term" value="P:inflammatory response"/>
    <property type="evidence" value="ECO:0007669"/>
    <property type="project" value="TreeGrafter"/>
</dbReference>
<dbReference type="GO" id="GO:0004957">
    <property type="term" value="F:prostaglandin E receptor activity"/>
    <property type="evidence" value="ECO:0007669"/>
    <property type="project" value="TreeGrafter"/>
</dbReference>
<dbReference type="GO" id="GO:0007189">
    <property type="term" value="P:adenylate cyclase-activating G protein-coupled receptor signaling pathway"/>
    <property type="evidence" value="ECO:0007669"/>
    <property type="project" value="TreeGrafter"/>
</dbReference>
<reference evidence="15" key="1">
    <citation type="submission" date="2025-08" db="UniProtKB">
        <authorList>
            <consortium name="RefSeq"/>
        </authorList>
    </citation>
    <scope>IDENTIFICATION</scope>
    <source>
        <tissue evidence="15">Liver</tissue>
    </source>
</reference>
<dbReference type="InterPro" id="IPR008365">
    <property type="entry name" value="Prostanoid_rcpt"/>
</dbReference>
<accession>A0A7F8RVI6</accession>
<evidence type="ECO:0000256" key="6">
    <source>
        <dbReference type="ARBA" id="ARBA00023040"/>
    </source>
</evidence>
<keyword evidence="14" id="KW-1185">Reference proteome</keyword>